<dbReference type="InterPro" id="IPR051223">
    <property type="entry name" value="Polycystin"/>
</dbReference>
<dbReference type="PANTHER" id="PTHR10877">
    <property type="entry name" value="POLYCYSTIN FAMILY MEMBER"/>
    <property type="match status" value="1"/>
</dbReference>
<dbReference type="Pfam" id="PF08016">
    <property type="entry name" value="PKD_channel"/>
    <property type="match status" value="1"/>
</dbReference>
<dbReference type="PANTHER" id="PTHR10877:SF150">
    <property type="entry name" value="REJ DOMAIN-CONTAINING PROTEIN"/>
    <property type="match status" value="1"/>
</dbReference>
<dbReference type="Proteomes" id="UP000762676">
    <property type="component" value="Unassembled WGS sequence"/>
</dbReference>
<keyword evidence="3 6" id="KW-0812">Transmembrane</keyword>
<evidence type="ECO:0000256" key="5">
    <source>
        <dbReference type="ARBA" id="ARBA00023136"/>
    </source>
</evidence>
<comment type="similarity">
    <text evidence="2">Belongs to the polycystin family.</text>
</comment>
<evidence type="ECO:0000313" key="9">
    <source>
        <dbReference type="EMBL" id="GFR82711.1"/>
    </source>
</evidence>
<feature type="transmembrane region" description="Helical" evidence="6">
    <location>
        <begin position="491"/>
        <end position="509"/>
    </location>
</feature>
<comment type="caution">
    <text evidence="9">The sequence shown here is derived from an EMBL/GenBank/DDBJ whole genome shotgun (WGS) entry which is preliminary data.</text>
</comment>
<proteinExistence type="inferred from homology"/>
<name>A0AAV4GC57_9GAST</name>
<evidence type="ECO:0000259" key="7">
    <source>
        <dbReference type="Pfam" id="PF08016"/>
    </source>
</evidence>
<feature type="transmembrane region" description="Helical" evidence="6">
    <location>
        <begin position="455"/>
        <end position="479"/>
    </location>
</feature>
<keyword evidence="4 6" id="KW-1133">Transmembrane helix</keyword>
<evidence type="ECO:0000313" key="10">
    <source>
        <dbReference type="Proteomes" id="UP000762676"/>
    </source>
</evidence>
<feature type="transmembrane region" description="Helical" evidence="6">
    <location>
        <begin position="189"/>
        <end position="205"/>
    </location>
</feature>
<dbReference type="EMBL" id="BMAT01004904">
    <property type="protein sequence ID" value="GFR82711.1"/>
    <property type="molecule type" value="Genomic_DNA"/>
</dbReference>
<reference evidence="9 10" key="1">
    <citation type="journal article" date="2021" name="Elife">
        <title>Chloroplast acquisition without the gene transfer in kleptoplastic sea slugs, Plakobranchus ocellatus.</title>
        <authorList>
            <person name="Maeda T."/>
            <person name="Takahashi S."/>
            <person name="Yoshida T."/>
            <person name="Shimamura S."/>
            <person name="Takaki Y."/>
            <person name="Nagai Y."/>
            <person name="Toyoda A."/>
            <person name="Suzuki Y."/>
            <person name="Arimoto A."/>
            <person name="Ishii H."/>
            <person name="Satoh N."/>
            <person name="Nishiyama T."/>
            <person name="Hasebe M."/>
            <person name="Maruyama T."/>
            <person name="Minagawa J."/>
            <person name="Obokata J."/>
            <person name="Shigenobu S."/>
        </authorList>
    </citation>
    <scope>NUCLEOTIDE SEQUENCE [LARGE SCALE GENOMIC DNA]</scope>
</reference>
<feature type="transmembrane region" description="Helical" evidence="6">
    <location>
        <begin position="91"/>
        <end position="122"/>
    </location>
</feature>
<dbReference type="GO" id="GO:0005262">
    <property type="term" value="F:calcium channel activity"/>
    <property type="evidence" value="ECO:0007669"/>
    <property type="project" value="TreeGrafter"/>
</dbReference>
<protein>
    <submittedName>
        <fullName evidence="9">Polycystic kidney disease 2-like 1 protein</fullName>
    </submittedName>
</protein>
<dbReference type="AlphaFoldDB" id="A0AAV4GC57"/>
<keyword evidence="5 6" id="KW-0472">Membrane</keyword>
<dbReference type="GO" id="GO:0016020">
    <property type="term" value="C:membrane"/>
    <property type="evidence" value="ECO:0007669"/>
    <property type="project" value="UniProtKB-SubCell"/>
</dbReference>
<gene>
    <name evidence="9" type="ORF">ElyMa_002370300</name>
</gene>
<organism evidence="9 10">
    <name type="scientific">Elysia marginata</name>
    <dbReference type="NCBI Taxonomy" id="1093978"/>
    <lineage>
        <taxon>Eukaryota</taxon>
        <taxon>Metazoa</taxon>
        <taxon>Spiralia</taxon>
        <taxon>Lophotrochozoa</taxon>
        <taxon>Mollusca</taxon>
        <taxon>Gastropoda</taxon>
        <taxon>Heterobranchia</taxon>
        <taxon>Euthyneura</taxon>
        <taxon>Panpulmonata</taxon>
        <taxon>Sacoglossa</taxon>
        <taxon>Placobranchoidea</taxon>
        <taxon>Plakobranchidae</taxon>
        <taxon>Elysia</taxon>
    </lineage>
</organism>
<feature type="domain" description="Polycystin cation channel PKD1/PKD2" evidence="7">
    <location>
        <begin position="455"/>
        <end position="603"/>
    </location>
</feature>
<accession>A0AAV4GC57</accession>
<feature type="transmembrane region" description="Helical" evidence="6">
    <location>
        <begin position="583"/>
        <end position="604"/>
    </location>
</feature>
<feature type="domain" description="Polycystin" evidence="8">
    <location>
        <begin position="229"/>
        <end position="444"/>
    </location>
</feature>
<feature type="transmembrane region" description="Helical" evidence="6">
    <location>
        <begin position="59"/>
        <end position="79"/>
    </location>
</feature>
<evidence type="ECO:0000256" key="1">
    <source>
        <dbReference type="ARBA" id="ARBA00004141"/>
    </source>
</evidence>
<comment type="subcellular location">
    <subcellularLocation>
        <location evidence="1">Membrane</location>
        <topology evidence="1">Multi-pass membrane protein</topology>
    </subcellularLocation>
</comment>
<dbReference type="GO" id="GO:0050982">
    <property type="term" value="P:detection of mechanical stimulus"/>
    <property type="evidence" value="ECO:0007669"/>
    <property type="project" value="TreeGrafter"/>
</dbReference>
<evidence type="ECO:0000256" key="6">
    <source>
        <dbReference type="SAM" id="Phobius"/>
    </source>
</evidence>
<dbReference type="Pfam" id="PF20519">
    <property type="entry name" value="Polycystin_dom"/>
    <property type="match status" value="1"/>
</dbReference>
<evidence type="ECO:0000256" key="3">
    <source>
        <dbReference type="ARBA" id="ARBA00022692"/>
    </source>
</evidence>
<evidence type="ECO:0000256" key="4">
    <source>
        <dbReference type="ARBA" id="ARBA00022989"/>
    </source>
</evidence>
<feature type="transmembrane region" description="Helical" evidence="6">
    <location>
        <begin position="540"/>
        <end position="562"/>
    </location>
</feature>
<keyword evidence="10" id="KW-1185">Reference proteome</keyword>
<evidence type="ECO:0000259" key="8">
    <source>
        <dbReference type="Pfam" id="PF20519"/>
    </source>
</evidence>
<sequence>MQPEIEATNKETEKISKSCCANMPWMTKLEQQLNELENILLIKTCDNIPEGTWPRCWRVIAWVIVGLTALTCLFFVVLYSMEWGRDVSEQWLSAFMLSFMQSMFIVDPFKVIMTSAILAILFRKWKVKETDVLDLRVITQVNKEYGVKEKTKPPREYISFQSSLTDEEMKALALKRLVQVMLTKTLREIIVHIMFLWVVCSLCFISRTPGDFRMVETIKAALVTPHGVGFSSVRSTDQYFDWLDKVVTPFLFPATDYEGRLLLSEDRMFTAARDLYRLGAPRLRQARMRKNNTSLPIILQAECPSDKVQVHECVMKYSINAENTREYCLGWTDPPCPHIDQLRITSGAWYYRSSVDVWGIPISGSYNTYSGGGYISNLDINILVAKTTMQELKEFSWIDRATRAVFLEFTLFCPNTNQFAYVILLAEFLESGGVVPSVSIAPFKPYRPEGWLGTYVVVCELLGVFFTALSLVYVGYRFYHERRAALKDKWFLLDVLAVLTAMLTISMFSSRLSFTNAATAKMKEDITQFVNFYHVAVWDFAYTVSLAFLVAIGWFRLLKLAGYSERTYKKASEQTLLQLASKFYHMLFGVVGVLIFSNFFLAVLGDLFSEEPTQVDPLTEDEGKVFLVLWDSILQALGRDVDPIDRLRRVVQTNNKSDSKPPPAEDLQALGERGENFIHKLKSIVNRSASSQDEDFIFRLSMAHIEEAERKKRKSFDTAALKFGSLVPRR</sequence>
<evidence type="ECO:0000256" key="2">
    <source>
        <dbReference type="ARBA" id="ARBA00007200"/>
    </source>
</evidence>
<dbReference type="InterPro" id="IPR046791">
    <property type="entry name" value="Polycystin_dom"/>
</dbReference>
<dbReference type="InterPro" id="IPR013122">
    <property type="entry name" value="PKD1_2_channel"/>
</dbReference>
<feature type="transmembrane region" description="Helical" evidence="6">
    <location>
        <begin position="419"/>
        <end position="443"/>
    </location>
</feature>